<protein>
    <recommendedName>
        <fullName evidence="1">Baseplate protein J-like barrel domain-containing protein</fullName>
    </recommendedName>
</protein>
<evidence type="ECO:0000313" key="2">
    <source>
        <dbReference type="EMBL" id="AWX99506.1"/>
    </source>
</evidence>
<dbReference type="Pfam" id="PF04865">
    <property type="entry name" value="Baseplate_J"/>
    <property type="match status" value="1"/>
</dbReference>
<name>A0A2Z4PPY4_9GAMM</name>
<dbReference type="PANTHER" id="PTHR37829">
    <property type="entry name" value="PHAGE-LIKE ELEMENT PBSX PROTEIN XKDT"/>
    <property type="match status" value="1"/>
</dbReference>
<sequence length="393" mass="42306">MSNAEFKKILDDAGIPTTQEALDAQWKADVKASGSTINNDSKYSPYWKAVTALITKPALWLIQLMITTVMPNSFVKYATGAFLELLADAVNLTRKAAVKAQGVVTFTRVDVASAVTIPAGTIIQTATLNGKIYQVKTLSESTFSAGAMSTDVQVEAVEAGSAFNLSTGYFSILPVPIANIASVANGDGWLTLPGTDIETDDSLRARIRNQFGTASSFHTDSVYKSLIAEFPGVSVDAISIVHDAPRGPGTANAYVLFDFSAPVNTYLTNINAYITDQGHHGHGDDLQVYQLPTQPAVVVVDVWHEAFLSEDDIANLKMNVEAMINAAFRGNESYLPTLTQPFSRFSFSKLSKELQNQFEIDGLNSADFAADAITSELWVPIVDSLNVTMRAAA</sequence>
<feature type="domain" description="Baseplate protein J-like barrel" evidence="1">
    <location>
        <begin position="104"/>
        <end position="189"/>
    </location>
</feature>
<evidence type="ECO:0000313" key="3">
    <source>
        <dbReference type="Proteomes" id="UP000249898"/>
    </source>
</evidence>
<evidence type="ECO:0000259" key="1">
    <source>
        <dbReference type="Pfam" id="PF04865"/>
    </source>
</evidence>
<dbReference type="EMBL" id="CP016181">
    <property type="protein sequence ID" value="AWX99506.1"/>
    <property type="molecule type" value="Genomic_DNA"/>
</dbReference>
<dbReference type="Proteomes" id="UP000249898">
    <property type="component" value="Chromosome"/>
</dbReference>
<dbReference type="PANTHER" id="PTHR37829:SF3">
    <property type="entry name" value="PROTEIN JAYE-RELATED"/>
    <property type="match status" value="1"/>
</dbReference>
<dbReference type="RefSeq" id="WP_112136307.1">
    <property type="nucleotide sequence ID" value="NZ_CP016181.1"/>
</dbReference>
<gene>
    <name evidence="2" type="ORF">A8139_05505</name>
</gene>
<dbReference type="InterPro" id="IPR052399">
    <property type="entry name" value="Phage_Baseplate_Assmbl_Protein"/>
</dbReference>
<dbReference type="AlphaFoldDB" id="A0A2Z4PPY4"/>
<proteinExistence type="predicted"/>
<organism evidence="2 3">
    <name type="scientific">Marinomonas primoryensis</name>
    <dbReference type="NCBI Taxonomy" id="178399"/>
    <lineage>
        <taxon>Bacteria</taxon>
        <taxon>Pseudomonadati</taxon>
        <taxon>Pseudomonadota</taxon>
        <taxon>Gammaproteobacteria</taxon>
        <taxon>Oceanospirillales</taxon>
        <taxon>Oceanospirillaceae</taxon>
        <taxon>Marinomonas</taxon>
    </lineage>
</organism>
<dbReference type="InterPro" id="IPR006949">
    <property type="entry name" value="Barrel_Baseplate_J-like"/>
</dbReference>
<reference evidence="2 3" key="1">
    <citation type="submission" date="2016-06" db="EMBL/GenBank/DDBJ databases">
        <title>The sequenced genome of the ice-adhering bacterium Marinomonas primoryensis, from Antarctica.</title>
        <authorList>
            <person name="Graham L."/>
            <person name="Vance T.D.R."/>
            <person name="Davies P.L."/>
        </authorList>
    </citation>
    <scope>NUCLEOTIDE SEQUENCE [LARGE SCALE GENOMIC DNA]</scope>
    <source>
        <strain evidence="2 3">AceL</strain>
    </source>
</reference>
<dbReference type="OrthoDB" id="6103450at2"/>
<accession>A0A2Z4PPY4</accession>